<keyword evidence="3 7" id="KW-0812">Transmembrane</keyword>
<keyword evidence="2" id="KW-1003">Cell membrane</keyword>
<evidence type="ECO:0000256" key="5">
    <source>
        <dbReference type="ARBA" id="ARBA00023136"/>
    </source>
</evidence>
<accession>A0A9D2QYT2</accession>
<feature type="transmembrane region" description="Helical" evidence="7">
    <location>
        <begin position="208"/>
        <end position="224"/>
    </location>
</feature>
<evidence type="ECO:0000256" key="6">
    <source>
        <dbReference type="ARBA" id="ARBA00034125"/>
    </source>
</evidence>
<dbReference type="InterPro" id="IPR050539">
    <property type="entry name" value="ThrE_Dicarb/AminoAcid_Exp"/>
</dbReference>
<evidence type="ECO:0000256" key="7">
    <source>
        <dbReference type="SAM" id="Phobius"/>
    </source>
</evidence>
<comment type="caution">
    <text evidence="9">The sequence shown here is derived from an EMBL/GenBank/DDBJ whole genome shotgun (WGS) entry which is preliminary data.</text>
</comment>
<sequence>MGNEGMDRQDRISNAQERRLVLDCAMQAGSILLKNGAEIFRVEETVARMCSHYGVESEKAFVLSNGIFLTAGSGNEPFYAKVQHIPVSGARLDRVAAVNQLSREIEEKDLDPKEVRLRLQEIEEMPEKSVLVKLMASAVGSGCFCCMFGGSMPDCMGAFLTGFLLYIYVLKLFTPHLSKIIGNIGGGALVTILCMLLCRAGLGESMNYMIIGSIMPLIPGIPFTNGVRDIADGDYIAGSVRLLDAILVFVCIAAGVGLVITGYHGLTGGRLL</sequence>
<dbReference type="GO" id="GO:0022857">
    <property type="term" value="F:transmembrane transporter activity"/>
    <property type="evidence" value="ECO:0007669"/>
    <property type="project" value="InterPro"/>
</dbReference>
<dbReference type="Proteomes" id="UP000823851">
    <property type="component" value="Unassembled WGS sequence"/>
</dbReference>
<evidence type="ECO:0000256" key="1">
    <source>
        <dbReference type="ARBA" id="ARBA00004651"/>
    </source>
</evidence>
<dbReference type="AlphaFoldDB" id="A0A9D2QYT2"/>
<feature type="domain" description="Threonine/serine exporter-like N-terminal" evidence="8">
    <location>
        <begin position="24"/>
        <end position="260"/>
    </location>
</feature>
<feature type="transmembrane region" description="Helical" evidence="7">
    <location>
        <begin position="180"/>
        <end position="202"/>
    </location>
</feature>
<dbReference type="Pfam" id="PF06738">
    <property type="entry name" value="ThrE"/>
    <property type="match status" value="1"/>
</dbReference>
<comment type="similarity">
    <text evidence="6">Belongs to the ThrE exporter (TC 2.A.79) family.</text>
</comment>
<dbReference type="EMBL" id="DWUW01000055">
    <property type="protein sequence ID" value="HJD30682.1"/>
    <property type="molecule type" value="Genomic_DNA"/>
</dbReference>
<evidence type="ECO:0000256" key="2">
    <source>
        <dbReference type="ARBA" id="ARBA00022475"/>
    </source>
</evidence>
<dbReference type="InterPro" id="IPR010619">
    <property type="entry name" value="ThrE-like_N"/>
</dbReference>
<keyword evidence="5 7" id="KW-0472">Membrane</keyword>
<proteinExistence type="inferred from homology"/>
<dbReference type="GO" id="GO:0005886">
    <property type="term" value="C:plasma membrane"/>
    <property type="evidence" value="ECO:0007669"/>
    <property type="project" value="UniProtKB-SubCell"/>
</dbReference>
<dbReference type="PANTHER" id="PTHR34390:SF2">
    <property type="entry name" value="SUCCINATE TRANSPORTER SUBUNIT YJJP-RELATED"/>
    <property type="match status" value="1"/>
</dbReference>
<dbReference type="GO" id="GO:0015744">
    <property type="term" value="P:succinate transport"/>
    <property type="evidence" value="ECO:0007669"/>
    <property type="project" value="TreeGrafter"/>
</dbReference>
<dbReference type="PANTHER" id="PTHR34390">
    <property type="entry name" value="UPF0442 PROTEIN YJJB-RELATED"/>
    <property type="match status" value="1"/>
</dbReference>
<keyword evidence="4 7" id="KW-1133">Transmembrane helix</keyword>
<gene>
    <name evidence="9" type="ORF">H9912_01940</name>
</gene>
<evidence type="ECO:0000256" key="4">
    <source>
        <dbReference type="ARBA" id="ARBA00022989"/>
    </source>
</evidence>
<evidence type="ECO:0000256" key="3">
    <source>
        <dbReference type="ARBA" id="ARBA00022692"/>
    </source>
</evidence>
<comment type="subcellular location">
    <subcellularLocation>
        <location evidence="1">Cell membrane</location>
        <topology evidence="1">Multi-pass membrane protein</topology>
    </subcellularLocation>
</comment>
<organism evidence="9 10">
    <name type="scientific">Candidatus Eisenbergiella stercorigallinarum</name>
    <dbReference type="NCBI Taxonomy" id="2838557"/>
    <lineage>
        <taxon>Bacteria</taxon>
        <taxon>Bacillati</taxon>
        <taxon>Bacillota</taxon>
        <taxon>Clostridia</taxon>
        <taxon>Lachnospirales</taxon>
        <taxon>Lachnospiraceae</taxon>
        <taxon>Eisenbergiella</taxon>
    </lineage>
</organism>
<evidence type="ECO:0000313" key="9">
    <source>
        <dbReference type="EMBL" id="HJD30682.1"/>
    </source>
</evidence>
<reference evidence="9" key="2">
    <citation type="submission" date="2021-04" db="EMBL/GenBank/DDBJ databases">
        <authorList>
            <person name="Gilroy R."/>
        </authorList>
    </citation>
    <scope>NUCLEOTIDE SEQUENCE</scope>
    <source>
        <strain evidence="9">ChiHjej8B7-25341</strain>
    </source>
</reference>
<evidence type="ECO:0000313" key="10">
    <source>
        <dbReference type="Proteomes" id="UP000823851"/>
    </source>
</evidence>
<name>A0A9D2QYT2_9FIRM</name>
<reference evidence="9" key="1">
    <citation type="journal article" date="2021" name="PeerJ">
        <title>Extensive microbial diversity within the chicken gut microbiome revealed by metagenomics and culture.</title>
        <authorList>
            <person name="Gilroy R."/>
            <person name="Ravi A."/>
            <person name="Getino M."/>
            <person name="Pursley I."/>
            <person name="Horton D.L."/>
            <person name="Alikhan N.F."/>
            <person name="Baker D."/>
            <person name="Gharbi K."/>
            <person name="Hall N."/>
            <person name="Watson M."/>
            <person name="Adriaenssens E.M."/>
            <person name="Foster-Nyarko E."/>
            <person name="Jarju S."/>
            <person name="Secka A."/>
            <person name="Antonio M."/>
            <person name="Oren A."/>
            <person name="Chaudhuri R.R."/>
            <person name="La Ragione R."/>
            <person name="Hildebrand F."/>
            <person name="Pallen M.J."/>
        </authorList>
    </citation>
    <scope>NUCLEOTIDE SEQUENCE</scope>
    <source>
        <strain evidence="9">ChiHjej8B7-25341</strain>
    </source>
</reference>
<feature type="transmembrane region" description="Helical" evidence="7">
    <location>
        <begin position="245"/>
        <end position="266"/>
    </location>
</feature>
<protein>
    <submittedName>
        <fullName evidence="9">Threonine/serine exporter family protein</fullName>
    </submittedName>
</protein>
<evidence type="ECO:0000259" key="8">
    <source>
        <dbReference type="Pfam" id="PF06738"/>
    </source>
</evidence>
<feature type="transmembrane region" description="Helical" evidence="7">
    <location>
        <begin position="156"/>
        <end position="173"/>
    </location>
</feature>